<dbReference type="RefSeq" id="WP_013175184.1">
    <property type="nucleotide sequence ID" value="NC_014220.1"/>
</dbReference>
<dbReference type="HAMAP" id="MF_00100_B">
    <property type="entry name" value="IF_2_B"/>
    <property type="match status" value="1"/>
</dbReference>
<evidence type="ECO:0000256" key="7">
    <source>
        <dbReference type="ARBA" id="ARBA00025162"/>
    </source>
</evidence>
<keyword evidence="4 8" id="KW-0547">Nucleotide-binding</keyword>
<dbReference type="CDD" id="cd03702">
    <property type="entry name" value="IF2_mtIF2_II"/>
    <property type="match status" value="1"/>
</dbReference>
<keyword evidence="5 8" id="KW-0648">Protein biosynthesis</keyword>
<comment type="similarity">
    <text evidence="1 8 9">Belongs to the TRAFAC class translation factor GTPase superfamily. Classic translation factor GTPase family. IF-2 subfamily.</text>
</comment>
<dbReference type="InterPro" id="IPR000795">
    <property type="entry name" value="T_Tr_GTP-bd_dom"/>
</dbReference>
<dbReference type="InterPro" id="IPR053905">
    <property type="entry name" value="EF-G-like_DII"/>
</dbReference>
<evidence type="ECO:0000256" key="3">
    <source>
        <dbReference type="ARBA" id="ARBA00022540"/>
    </source>
</evidence>
<evidence type="ECO:0000259" key="11">
    <source>
        <dbReference type="PROSITE" id="PS51722"/>
    </source>
</evidence>
<dbReference type="NCBIfam" id="TIGR00487">
    <property type="entry name" value="IF-2"/>
    <property type="match status" value="1"/>
</dbReference>
<dbReference type="CDD" id="cd01887">
    <property type="entry name" value="IF2_eIF5B"/>
    <property type="match status" value="1"/>
</dbReference>
<evidence type="ECO:0000313" key="12">
    <source>
        <dbReference type="EMBL" id="ADI01782.1"/>
    </source>
</evidence>
<dbReference type="Pfam" id="PF00009">
    <property type="entry name" value="GTP_EFTU"/>
    <property type="match status" value="1"/>
</dbReference>
<dbReference type="Gene3D" id="3.40.50.10050">
    <property type="entry name" value="Translation initiation factor IF- 2, domain 3"/>
    <property type="match status" value="1"/>
</dbReference>
<comment type="subcellular location">
    <subcellularLocation>
        <location evidence="8">Cytoplasm</location>
    </subcellularLocation>
</comment>
<dbReference type="SUPFAM" id="SSF50447">
    <property type="entry name" value="Translation proteins"/>
    <property type="match status" value="2"/>
</dbReference>
<evidence type="ECO:0000256" key="6">
    <source>
        <dbReference type="ARBA" id="ARBA00023134"/>
    </source>
</evidence>
<evidence type="ECO:0000256" key="10">
    <source>
        <dbReference type="SAM" id="MobiDB-lite"/>
    </source>
</evidence>
<dbReference type="GO" id="GO:0005525">
    <property type="term" value="F:GTP binding"/>
    <property type="evidence" value="ECO:0007669"/>
    <property type="project" value="UniProtKB-KW"/>
</dbReference>
<dbReference type="KEGG" id="slp:Slip_1003"/>
<reference evidence="13" key="1">
    <citation type="journal article" date="2010" name="Stand. Genomic Sci.">
        <title>Complete genome sequence of Syntrophothermus lipocalidus type strain (TGB-C1T).</title>
        <authorList>
            <consortium name="US DOE Joint Genome Institute (JGI-PGF)"/>
            <person name="Djao O."/>
            <person name="Zhang X."/>
            <person name="Lucas S."/>
            <person name="Lapidus A."/>
            <person name="Glavina Del Rio T."/>
            <person name="Nolan M."/>
            <person name="Tice H."/>
            <person name="Cheng J."/>
            <person name="Han C."/>
            <person name="Tapia R."/>
            <person name="Goodwin L."/>
            <person name="Pitluck S."/>
            <person name="Liolios K."/>
            <person name="Ivanova N."/>
            <person name="Mavromatis K."/>
            <person name="Mikhailova N."/>
            <person name="Ovchinnikova G."/>
            <person name="Pati A."/>
            <person name="Brambilla E."/>
            <person name="Chen A."/>
            <person name="Palaniappan K."/>
            <person name="Land M."/>
            <person name="Hauser L."/>
            <person name="Chang Y."/>
            <person name="Jeffries C."/>
            <person name="Rohde M."/>
            <person name="Sikorski J."/>
            <person name="Spring S."/>
            <person name="Goker M."/>
            <person name="Detter J."/>
            <person name="Woyke T."/>
            <person name="Bristow J."/>
            <person name="Eisen J."/>
            <person name="Markowitz V."/>
            <person name="Hugenholtz P."/>
            <person name="Kyrpides N."/>
            <person name="Klenk H."/>
        </authorList>
    </citation>
    <scope>NUCLEOTIDE SEQUENCE [LARGE SCALE GENOMIC DNA]</scope>
    <source>
        <strain evidence="13">DSM 12680 / TGB-C1</strain>
    </source>
</reference>
<dbReference type="FunFam" id="3.40.50.300:FF:000019">
    <property type="entry name" value="Translation initiation factor IF-2"/>
    <property type="match status" value="1"/>
</dbReference>
<dbReference type="InterPro" id="IPR027417">
    <property type="entry name" value="P-loop_NTPase"/>
</dbReference>
<keyword evidence="6 8" id="KW-0342">GTP-binding</keyword>
<dbReference type="NCBIfam" id="TIGR00231">
    <property type="entry name" value="small_GTP"/>
    <property type="match status" value="1"/>
</dbReference>
<proteinExistence type="inferred from homology"/>
<feature type="binding site" evidence="8">
    <location>
        <begin position="386"/>
        <end position="389"/>
    </location>
    <ligand>
        <name>GTP</name>
        <dbReference type="ChEBI" id="CHEBI:37565"/>
    </ligand>
</feature>
<dbReference type="FunFam" id="2.40.30.10:FF:000007">
    <property type="entry name" value="Translation initiation factor IF-2"/>
    <property type="match status" value="1"/>
</dbReference>
<dbReference type="InterPro" id="IPR015760">
    <property type="entry name" value="TIF_IF2"/>
</dbReference>
<dbReference type="Proteomes" id="UP000000378">
    <property type="component" value="Chromosome"/>
</dbReference>
<feature type="compositionally biased region" description="Basic and acidic residues" evidence="10">
    <location>
        <begin position="70"/>
        <end position="89"/>
    </location>
</feature>
<dbReference type="HOGENOM" id="CLU_006301_5_1_9"/>
<dbReference type="OrthoDB" id="9811804at2"/>
<dbReference type="Gene3D" id="2.40.30.10">
    <property type="entry name" value="Translation factors"/>
    <property type="match status" value="2"/>
</dbReference>
<keyword evidence="3 8" id="KW-0396">Initiation factor</keyword>
<dbReference type="PANTHER" id="PTHR43381">
    <property type="entry name" value="TRANSLATION INITIATION FACTOR IF-2-RELATED"/>
    <property type="match status" value="1"/>
</dbReference>
<dbReference type="SUPFAM" id="SSF52540">
    <property type="entry name" value="P-loop containing nucleoside triphosphate hydrolases"/>
    <property type="match status" value="1"/>
</dbReference>
<dbReference type="AlphaFoldDB" id="D7CM47"/>
<dbReference type="Gene3D" id="3.40.50.300">
    <property type="entry name" value="P-loop containing nucleotide triphosphate hydrolases"/>
    <property type="match status" value="1"/>
</dbReference>
<feature type="compositionally biased region" description="Basic and acidic residues" evidence="10">
    <location>
        <begin position="53"/>
        <end position="62"/>
    </location>
</feature>
<dbReference type="EMBL" id="CP002048">
    <property type="protein sequence ID" value="ADI01782.1"/>
    <property type="molecule type" value="Genomic_DNA"/>
</dbReference>
<dbReference type="Pfam" id="PF04760">
    <property type="entry name" value="IF2_N"/>
    <property type="match status" value="2"/>
</dbReference>
<evidence type="ECO:0000256" key="2">
    <source>
        <dbReference type="ARBA" id="ARBA00020675"/>
    </source>
</evidence>
<evidence type="ECO:0000313" key="13">
    <source>
        <dbReference type="Proteomes" id="UP000000378"/>
    </source>
</evidence>
<feature type="compositionally biased region" description="Basic residues" evidence="10">
    <location>
        <begin position="172"/>
        <end position="186"/>
    </location>
</feature>
<name>D7CM47_SYNLT</name>
<dbReference type="PROSITE" id="PS51722">
    <property type="entry name" value="G_TR_2"/>
    <property type="match status" value="1"/>
</dbReference>
<feature type="region of interest" description="G-domain" evidence="8">
    <location>
        <begin position="280"/>
        <end position="428"/>
    </location>
</feature>
<organism evidence="12 13">
    <name type="scientific">Syntrophothermus lipocalidus (strain DSM 12680 / TGB-C1)</name>
    <dbReference type="NCBI Taxonomy" id="643648"/>
    <lineage>
        <taxon>Bacteria</taxon>
        <taxon>Bacillati</taxon>
        <taxon>Bacillota</taxon>
        <taxon>Clostridia</taxon>
        <taxon>Eubacteriales</taxon>
        <taxon>Syntrophomonadaceae</taxon>
        <taxon>Syntrophothermus</taxon>
    </lineage>
</organism>
<dbReference type="InterPro" id="IPR006847">
    <property type="entry name" value="IF2_N"/>
</dbReference>
<keyword evidence="8" id="KW-0963">Cytoplasm</keyword>
<reference evidence="12 13" key="2">
    <citation type="journal article" date="2010" name="Stand. Genomic Sci.">
        <title>Complete genome sequence of Syntrophothermus lipocalidus type strain (TGB-C1).</title>
        <authorList>
            <person name="Djao O.D."/>
            <person name="Zhang X."/>
            <person name="Lucas S."/>
            <person name="Lapidus A."/>
            <person name="Del Rio T.G."/>
            <person name="Nolan M."/>
            <person name="Tice H."/>
            <person name="Cheng J.F."/>
            <person name="Han C."/>
            <person name="Tapia R."/>
            <person name="Goodwin L."/>
            <person name="Pitluck S."/>
            <person name="Liolios K."/>
            <person name="Ivanova N."/>
            <person name="Mavromatis K."/>
            <person name="Mikhailova N."/>
            <person name="Ovchinnikova G."/>
            <person name="Pati A."/>
            <person name="Brambilla E."/>
            <person name="Chen A."/>
            <person name="Palaniappan K."/>
            <person name="Land M."/>
            <person name="Hauser L."/>
            <person name="Chang Y.J."/>
            <person name="Jeffries C.D."/>
            <person name="Rohde M."/>
            <person name="Sikorski J."/>
            <person name="Spring S."/>
            <person name="Goker M."/>
            <person name="Detter J.C."/>
            <person name="Woyke T."/>
            <person name="Bristow J."/>
            <person name="Eisen J.A."/>
            <person name="Markowitz V."/>
            <person name="Hugenholtz P."/>
            <person name="Kyrpides N.C."/>
            <person name="Klenk H.P."/>
        </authorList>
    </citation>
    <scope>NUCLEOTIDE SEQUENCE [LARGE SCALE GENOMIC DNA]</scope>
    <source>
        <strain evidence="13">DSM 12680 / TGB-C1</strain>
    </source>
</reference>
<evidence type="ECO:0000256" key="5">
    <source>
        <dbReference type="ARBA" id="ARBA00022917"/>
    </source>
</evidence>
<evidence type="ECO:0000256" key="1">
    <source>
        <dbReference type="ARBA" id="ARBA00007733"/>
    </source>
</evidence>
<dbReference type="eggNOG" id="COG0532">
    <property type="taxonomic scope" value="Bacteria"/>
</dbReference>
<dbReference type="InterPro" id="IPR000178">
    <property type="entry name" value="TF_IF2_bacterial-like"/>
</dbReference>
<dbReference type="InterPro" id="IPR005225">
    <property type="entry name" value="Small_GTP-bd"/>
</dbReference>
<dbReference type="CDD" id="cd03692">
    <property type="entry name" value="mtIF2_IVc"/>
    <property type="match status" value="1"/>
</dbReference>
<sequence>MAKVRVHELAKDLHISSKELVGVLQDLGLDVKNHMSTLEEEQAEWVKRRLEEKAAGVSKDKATPAGKGKGVGEAREVAKPQEQRSRDMMPARNLPAGNEVGRPVRSQLSDQSKGSRRPHAASVSAQPGPTKPIPAAPPESGKVTAHAKATPPVRKVSPFAGHSALADSKVRDIKKKPKAKGKKKERRRNELDVATPDIIVIPETITVRELAEKLNRNPAEIMKKLMGLGIMAAINQTIDFETAEILAAEFDVAVESEKTEEEELLQEIVDDEANLVPRPPVVTVMGHVDHGKTSLLDAIRKTNVVSSEAGGITQHIGAYQVEIEGEKITFIDTPGHEAFTAMRARGAQVTDIAVLVVAADDGVMPQTVEAINHAKAAGVPIIVAINKVDKPDANPDRVKQQLTEYNLVAEEWGGDTIMVPVSAKTGKGIQQLLEMILLVAEMRELAANPNRPAEGVVIESRLDKGRGPVATVLVQKGTLRVGDSILCGLTWGKVRAMVDDRGQRVETAEPSCPVEVVGLEEVPMAGDIFRVVDEKIAKQVSAMRLDEKKREEQAKTARVSLDDLFKQIKEGEVKELNLIVKGDVQGSIEALTQSLLRLSTDEVKVNVIHSGVGAITETDVMLASASKAIIIGFNVRPDSKARKYAENEHIDVRLYRVIYEAIDDVKKAMGGLLEPELREVFLGRAEVRAVFKIPKVGNVAGCYVQEGKINRNARVRLLRDGVVLFEGGLASLKRFTDDVREVVEGYECGIGIADFNDVKEGDIIEAYTIEQIPREL</sequence>
<comment type="function">
    <text evidence="7 8 9">One of the essential components for the initiation of protein synthesis. Protects formylmethionyl-tRNA from spontaneous hydrolysis and promotes its binding to the 30S ribosomal subunits. Also involved in the hydrolysis of GTP during the formation of the 70S ribosomal complex.</text>
</comment>
<dbReference type="SUPFAM" id="SSF52156">
    <property type="entry name" value="Initiation factor IF2/eIF5b, domain 3"/>
    <property type="match status" value="1"/>
</dbReference>
<dbReference type="GO" id="GO:0003743">
    <property type="term" value="F:translation initiation factor activity"/>
    <property type="evidence" value="ECO:0007669"/>
    <property type="project" value="UniProtKB-UniRule"/>
</dbReference>
<dbReference type="InterPro" id="IPR009000">
    <property type="entry name" value="Transl_B-barrel_sf"/>
</dbReference>
<dbReference type="InterPro" id="IPR036925">
    <property type="entry name" value="TIF_IF2_dom3_sf"/>
</dbReference>
<keyword evidence="13" id="KW-1185">Reference proteome</keyword>
<dbReference type="InterPro" id="IPR044145">
    <property type="entry name" value="IF2_II"/>
</dbReference>
<dbReference type="PANTHER" id="PTHR43381:SF5">
    <property type="entry name" value="TR-TYPE G DOMAIN-CONTAINING PROTEIN"/>
    <property type="match status" value="1"/>
</dbReference>
<dbReference type="Gene3D" id="1.10.10.2480">
    <property type="match status" value="1"/>
</dbReference>
<feature type="region of interest" description="Disordered" evidence="10">
    <location>
        <begin position="53"/>
        <end position="189"/>
    </location>
</feature>
<dbReference type="GO" id="GO:0005829">
    <property type="term" value="C:cytosol"/>
    <property type="evidence" value="ECO:0007669"/>
    <property type="project" value="TreeGrafter"/>
</dbReference>
<evidence type="ECO:0000256" key="8">
    <source>
        <dbReference type="HAMAP-Rule" id="MF_00100"/>
    </source>
</evidence>
<feature type="domain" description="Tr-type G" evidence="11">
    <location>
        <begin position="277"/>
        <end position="446"/>
    </location>
</feature>
<gene>
    <name evidence="8" type="primary">infB</name>
    <name evidence="12" type="ordered locus">Slip_1003</name>
</gene>
<protein>
    <recommendedName>
        <fullName evidence="2 8">Translation initiation factor IF-2</fullName>
    </recommendedName>
</protein>
<dbReference type="STRING" id="643648.Slip_1003"/>
<evidence type="ECO:0000256" key="4">
    <source>
        <dbReference type="ARBA" id="ARBA00022741"/>
    </source>
</evidence>
<evidence type="ECO:0000256" key="9">
    <source>
        <dbReference type="RuleBase" id="RU000644"/>
    </source>
</evidence>
<dbReference type="FunFam" id="3.40.50.10050:FF:000001">
    <property type="entry name" value="Translation initiation factor IF-2"/>
    <property type="match status" value="1"/>
</dbReference>
<dbReference type="Pfam" id="PF22042">
    <property type="entry name" value="EF-G_D2"/>
    <property type="match status" value="1"/>
</dbReference>
<accession>D7CM47</accession>
<feature type="binding site" evidence="8">
    <location>
        <begin position="332"/>
        <end position="336"/>
    </location>
    <ligand>
        <name>GTP</name>
        <dbReference type="ChEBI" id="CHEBI:37565"/>
    </ligand>
</feature>
<dbReference type="Pfam" id="PF11987">
    <property type="entry name" value="IF-2"/>
    <property type="match status" value="1"/>
</dbReference>
<feature type="binding site" evidence="8">
    <location>
        <begin position="286"/>
        <end position="293"/>
    </location>
    <ligand>
        <name>GTP</name>
        <dbReference type="ChEBI" id="CHEBI:37565"/>
    </ligand>
</feature>
<dbReference type="GO" id="GO:0003924">
    <property type="term" value="F:GTPase activity"/>
    <property type="evidence" value="ECO:0007669"/>
    <property type="project" value="UniProtKB-UniRule"/>
</dbReference>
<dbReference type="InterPro" id="IPR023115">
    <property type="entry name" value="TIF_IF2_dom3"/>
</dbReference>
<dbReference type="FunFam" id="2.40.30.10:FF:000008">
    <property type="entry name" value="Translation initiation factor IF-2"/>
    <property type="match status" value="1"/>
</dbReference>